<dbReference type="Pfam" id="PF00766">
    <property type="entry name" value="ETF_alpha"/>
    <property type="match status" value="1"/>
</dbReference>
<dbReference type="InterPro" id="IPR029035">
    <property type="entry name" value="DHS-like_NAD/FAD-binding_dom"/>
</dbReference>
<comment type="caution">
    <text evidence="5">The sequence shown here is derived from an EMBL/GenBank/DDBJ whole genome shotgun (WGS) entry which is preliminary data.</text>
</comment>
<dbReference type="Proteomes" id="UP001597371">
    <property type="component" value="Unassembled WGS sequence"/>
</dbReference>
<gene>
    <name evidence="5" type="ORF">ACFSKQ_05545</name>
</gene>
<keyword evidence="6" id="KW-1185">Reference proteome</keyword>
<keyword evidence="2" id="KW-0813">Transport</keyword>
<evidence type="ECO:0000256" key="2">
    <source>
        <dbReference type="ARBA" id="ARBA00022982"/>
    </source>
</evidence>
<dbReference type="Gene3D" id="3.40.50.1220">
    <property type="entry name" value="TPP-binding domain"/>
    <property type="match status" value="1"/>
</dbReference>
<dbReference type="EMBL" id="JBHUIJ010000005">
    <property type="protein sequence ID" value="MFD2236929.1"/>
    <property type="molecule type" value="Genomic_DNA"/>
</dbReference>
<dbReference type="SUPFAM" id="SSF52402">
    <property type="entry name" value="Adenine nucleotide alpha hydrolases-like"/>
    <property type="match status" value="1"/>
</dbReference>
<evidence type="ECO:0000313" key="5">
    <source>
        <dbReference type="EMBL" id="MFD2236929.1"/>
    </source>
</evidence>
<comment type="similarity">
    <text evidence="1">Belongs to the ETF alpha-subunit/FixB family.</text>
</comment>
<proteinExistence type="inferred from homology"/>
<dbReference type="Pfam" id="PF01012">
    <property type="entry name" value="ETF"/>
    <property type="match status" value="1"/>
</dbReference>
<dbReference type="InterPro" id="IPR014730">
    <property type="entry name" value="ETF_a/b_N"/>
</dbReference>
<name>A0ABW5CI23_9HYPH</name>
<evidence type="ECO:0000256" key="1">
    <source>
        <dbReference type="ARBA" id="ARBA00005817"/>
    </source>
</evidence>
<dbReference type="Gene3D" id="3.40.50.620">
    <property type="entry name" value="HUPs"/>
    <property type="match status" value="1"/>
</dbReference>
<dbReference type="RefSeq" id="WP_377946351.1">
    <property type="nucleotide sequence ID" value="NZ_CP072611.1"/>
</dbReference>
<dbReference type="SMART" id="SM00893">
    <property type="entry name" value="ETF"/>
    <property type="match status" value="1"/>
</dbReference>
<dbReference type="InterPro" id="IPR014729">
    <property type="entry name" value="Rossmann-like_a/b/a_fold"/>
</dbReference>
<protein>
    <submittedName>
        <fullName evidence="5">Electron transfer flavoprotein subunit alpha/FixB family protein</fullName>
    </submittedName>
</protein>
<organism evidence="5 6">
    <name type="scientific">Aureimonas populi</name>
    <dbReference type="NCBI Taxonomy" id="1701758"/>
    <lineage>
        <taxon>Bacteria</taxon>
        <taxon>Pseudomonadati</taxon>
        <taxon>Pseudomonadota</taxon>
        <taxon>Alphaproteobacteria</taxon>
        <taxon>Hyphomicrobiales</taxon>
        <taxon>Aurantimonadaceae</taxon>
        <taxon>Aureimonas</taxon>
    </lineage>
</organism>
<feature type="region of interest" description="Disordered" evidence="3">
    <location>
        <begin position="1"/>
        <end position="26"/>
    </location>
</feature>
<dbReference type="PANTHER" id="PTHR43153">
    <property type="entry name" value="ELECTRON TRANSFER FLAVOPROTEIN ALPHA"/>
    <property type="match status" value="1"/>
</dbReference>
<feature type="domain" description="Electron transfer flavoprotein alpha/beta-subunit N-terminal" evidence="4">
    <location>
        <begin position="71"/>
        <end position="239"/>
    </location>
</feature>
<evidence type="ECO:0000313" key="6">
    <source>
        <dbReference type="Proteomes" id="UP001597371"/>
    </source>
</evidence>
<dbReference type="InterPro" id="IPR001308">
    <property type="entry name" value="ETF_a/FixB"/>
</dbReference>
<dbReference type="SUPFAM" id="SSF52467">
    <property type="entry name" value="DHS-like NAD/FAD-binding domain"/>
    <property type="match status" value="1"/>
</dbReference>
<evidence type="ECO:0000256" key="3">
    <source>
        <dbReference type="SAM" id="MobiDB-lite"/>
    </source>
</evidence>
<keyword evidence="2" id="KW-0249">Electron transport</keyword>
<sequence>MAGPGRPRFDLGASRAGRPRRDPRADAAALLVGREPRPRLDRAHRGAPVAGERAGAAAPRIVTVDNPAFLVLVVADPGVGPLSAHDRQTLGAARLLSQEGGAVVLATERPLDEAGALGADRLVALPPLLHPERRAASVAALIEQLKPAHLVLPESPEGGDLARRLAAWSDEALFCGVEQISRRGLVRSVRSRGVDQAIAAPPRFLTVAPDMLAAYDGPEREARRIEPDLPPAADAPAEHLPAQAGGLPLAEADFVVSAGNGIVDFEAFRRLAAALGATAGASRVVCDAGLMPREAQVGASGTVLSASCYLALGIAGAPQHLQGIGTCEHVIAVNTDLHAAMVERAELAIVADAHPVMQALLRLLEEGR</sequence>
<accession>A0ABW5CI23</accession>
<dbReference type="PANTHER" id="PTHR43153:SF1">
    <property type="entry name" value="ELECTRON TRANSFER FLAVOPROTEIN SUBUNIT ALPHA, MITOCHONDRIAL"/>
    <property type="match status" value="1"/>
</dbReference>
<dbReference type="InterPro" id="IPR014731">
    <property type="entry name" value="ETF_asu_C"/>
</dbReference>
<reference evidence="6" key="1">
    <citation type="journal article" date="2019" name="Int. J. Syst. Evol. Microbiol.">
        <title>The Global Catalogue of Microorganisms (GCM) 10K type strain sequencing project: providing services to taxonomists for standard genome sequencing and annotation.</title>
        <authorList>
            <consortium name="The Broad Institute Genomics Platform"/>
            <consortium name="The Broad Institute Genome Sequencing Center for Infectious Disease"/>
            <person name="Wu L."/>
            <person name="Ma J."/>
        </authorList>
    </citation>
    <scope>NUCLEOTIDE SEQUENCE [LARGE SCALE GENOMIC DNA]</scope>
    <source>
        <strain evidence="6">ZS-35-S2</strain>
    </source>
</reference>
<evidence type="ECO:0000259" key="4">
    <source>
        <dbReference type="SMART" id="SM00893"/>
    </source>
</evidence>